<proteinExistence type="inferred from homology"/>
<dbReference type="RefSeq" id="XP_024326064.1">
    <property type="nucleotide sequence ID" value="XM_024466267.1"/>
</dbReference>
<dbReference type="AlphaFoldDB" id="A0A177AHQ8"/>
<dbReference type="GO" id="GO:0044183">
    <property type="term" value="F:protein folding chaperone"/>
    <property type="evidence" value="ECO:0007669"/>
    <property type="project" value="TreeGrafter"/>
</dbReference>
<comment type="similarity">
    <text evidence="1">Belongs to the prefoldin subunit beta family.</text>
</comment>
<dbReference type="OrthoDB" id="2015447at2759"/>
<dbReference type="InterPro" id="IPR009053">
    <property type="entry name" value="Prefoldin"/>
</dbReference>
<evidence type="ECO:0000313" key="4">
    <source>
        <dbReference type="EMBL" id="OAF60783.1"/>
    </source>
</evidence>
<dbReference type="EMBL" id="KV441390">
    <property type="protein sequence ID" value="OAF60783.1"/>
    <property type="molecule type" value="Genomic_DNA"/>
</dbReference>
<organism evidence="4">
    <name type="scientific">Pseudogymnoascus destructans</name>
    <dbReference type="NCBI Taxonomy" id="655981"/>
    <lineage>
        <taxon>Eukaryota</taxon>
        <taxon>Fungi</taxon>
        <taxon>Dikarya</taxon>
        <taxon>Ascomycota</taxon>
        <taxon>Pezizomycotina</taxon>
        <taxon>Leotiomycetes</taxon>
        <taxon>Thelebolales</taxon>
        <taxon>Thelebolaceae</taxon>
        <taxon>Pseudogymnoascus</taxon>
    </lineage>
</organism>
<feature type="coiled-coil region" evidence="3">
    <location>
        <begin position="5"/>
        <end position="32"/>
    </location>
</feature>
<dbReference type="GO" id="GO:0005737">
    <property type="term" value="C:cytoplasm"/>
    <property type="evidence" value="ECO:0007669"/>
    <property type="project" value="TreeGrafter"/>
</dbReference>
<dbReference type="InterPro" id="IPR002777">
    <property type="entry name" value="PFD_beta-like"/>
</dbReference>
<gene>
    <name evidence="4" type="ORF">VC83_02609</name>
</gene>
<dbReference type="eggNOG" id="KOG3501">
    <property type="taxonomic scope" value="Eukaryota"/>
</dbReference>
<dbReference type="PANTHER" id="PTHR20903:SF0">
    <property type="entry name" value="PREFOLDIN SUBUNIT 1"/>
    <property type="match status" value="1"/>
</dbReference>
<dbReference type="GeneID" id="36285688"/>
<dbReference type="Proteomes" id="UP000077154">
    <property type="component" value="Unassembled WGS sequence"/>
</dbReference>
<dbReference type="GO" id="GO:0016272">
    <property type="term" value="C:prefoldin complex"/>
    <property type="evidence" value="ECO:0007669"/>
    <property type="project" value="InterPro"/>
</dbReference>
<dbReference type="GO" id="GO:0051082">
    <property type="term" value="F:unfolded protein binding"/>
    <property type="evidence" value="ECO:0007669"/>
    <property type="project" value="InterPro"/>
</dbReference>
<keyword evidence="3" id="KW-0175">Coiled coil</keyword>
<evidence type="ECO:0000256" key="1">
    <source>
        <dbReference type="ARBA" id="ARBA00008045"/>
    </source>
</evidence>
<evidence type="ECO:0000256" key="3">
    <source>
        <dbReference type="SAM" id="Coils"/>
    </source>
</evidence>
<dbReference type="PANTHER" id="PTHR20903">
    <property type="entry name" value="PREFOLDIN SUBUNIT 1-RELATED"/>
    <property type="match status" value="1"/>
</dbReference>
<sequence>MSISNEALQKLAQEIETQAIQAQQQINVVKSQIAVKQRDMRLLQLTSSEVSTLPENTNIYEGVGKMFVFSPTTEVDKRLTSETAGLKTDVESLNKKLHYLETTYKNSREHMEQIFKSGGRA</sequence>
<reference evidence="4" key="1">
    <citation type="submission" date="2016-03" db="EMBL/GenBank/DDBJ databases">
        <title>Updated assembly of Pseudogymnoascus destructans, the fungus causing white-nose syndrome of bats.</title>
        <authorList>
            <person name="Palmer J.M."/>
            <person name="Drees K.P."/>
            <person name="Foster J.T."/>
            <person name="Lindner D.L."/>
        </authorList>
    </citation>
    <scope>NUCLEOTIDE SEQUENCE [LARGE SCALE GENOMIC DNA]</scope>
    <source>
        <strain evidence="4">20631-21</strain>
    </source>
</reference>
<dbReference type="Gene3D" id="1.10.287.370">
    <property type="match status" value="1"/>
</dbReference>
<keyword evidence="2" id="KW-0143">Chaperone</keyword>
<name>A0A177AHQ8_9PEZI</name>
<dbReference type="SUPFAM" id="SSF46579">
    <property type="entry name" value="Prefoldin"/>
    <property type="match status" value="1"/>
</dbReference>
<accession>A0A177AHQ8</accession>
<dbReference type="Pfam" id="PF01920">
    <property type="entry name" value="Prefoldin_2"/>
    <property type="match status" value="1"/>
</dbReference>
<protein>
    <recommendedName>
        <fullName evidence="5">Prefoldin subunit 1</fullName>
    </recommendedName>
</protein>
<evidence type="ECO:0000256" key="2">
    <source>
        <dbReference type="ARBA" id="ARBA00023186"/>
    </source>
</evidence>
<dbReference type="VEuPathDB" id="FungiDB:GMDG_02870"/>
<evidence type="ECO:0008006" key="5">
    <source>
        <dbReference type="Google" id="ProtNLM"/>
    </source>
</evidence>